<dbReference type="PRINTS" id="PR00344">
    <property type="entry name" value="BCTRLSENSOR"/>
</dbReference>
<dbReference type="EMBL" id="JAQOMS010000002">
    <property type="protein sequence ID" value="MDC2889239.1"/>
    <property type="molecule type" value="Genomic_DNA"/>
</dbReference>
<dbReference type="Gene3D" id="3.30.565.10">
    <property type="entry name" value="Histidine kinase-like ATPase, C-terminal domain"/>
    <property type="match status" value="1"/>
</dbReference>
<feature type="domain" description="Histidine kinase" evidence="7">
    <location>
        <begin position="1"/>
        <end position="88"/>
    </location>
</feature>
<protein>
    <recommendedName>
        <fullName evidence="2">histidine kinase</fullName>
        <ecNumber evidence="2">2.7.13.3</ecNumber>
    </recommendedName>
</protein>
<dbReference type="InterPro" id="IPR050980">
    <property type="entry name" value="2C_sensor_his_kinase"/>
</dbReference>
<name>A0ABT5FDU3_9GAMM</name>
<keyword evidence="3" id="KW-0808">Transferase</keyword>
<accession>A0ABT5FDU3</accession>
<dbReference type="InterPro" id="IPR003594">
    <property type="entry name" value="HATPase_dom"/>
</dbReference>
<sequence>MPKKVTITIEDSAEQVLIVVSDDGAGIEESQREQIIKPFVRGKAEHKGYGIGLAIVQRILHWHNGTLTIGNDDELGGAKFSISLPKQG</sequence>
<comment type="caution">
    <text evidence="8">The sequence shown here is derived from an EMBL/GenBank/DDBJ whole genome shotgun (WGS) entry which is preliminary data.</text>
</comment>
<keyword evidence="9" id="KW-1185">Reference proteome</keyword>
<keyword evidence="5" id="KW-0418">Kinase</keyword>
<dbReference type="InterPro" id="IPR005467">
    <property type="entry name" value="His_kinase_dom"/>
</dbReference>
<dbReference type="Proteomes" id="UP001528411">
    <property type="component" value="Unassembled WGS sequence"/>
</dbReference>
<dbReference type="RefSeq" id="WP_272180720.1">
    <property type="nucleotide sequence ID" value="NZ_JAQOMS010000002.1"/>
</dbReference>
<dbReference type="GO" id="GO:0005524">
    <property type="term" value="F:ATP binding"/>
    <property type="evidence" value="ECO:0007669"/>
    <property type="project" value="UniProtKB-KW"/>
</dbReference>
<comment type="catalytic activity">
    <reaction evidence="1">
        <text>ATP + protein L-histidine = ADP + protein N-phospho-L-histidine.</text>
        <dbReference type="EC" id="2.7.13.3"/>
    </reaction>
</comment>
<evidence type="ECO:0000256" key="6">
    <source>
        <dbReference type="ARBA" id="ARBA00022840"/>
    </source>
</evidence>
<reference evidence="8 9" key="1">
    <citation type="submission" date="2023-01" db="EMBL/GenBank/DDBJ databases">
        <title>Psychrosphaera sp. nov., isolated from marine algae.</title>
        <authorList>
            <person name="Bayburt H."/>
            <person name="Choi B.J."/>
            <person name="Kim J.M."/>
            <person name="Choi D.G."/>
            <person name="Jeon C.O."/>
        </authorList>
    </citation>
    <scope>NUCLEOTIDE SEQUENCE [LARGE SCALE GENOMIC DNA]</scope>
    <source>
        <strain evidence="8 9">G1-22</strain>
    </source>
</reference>
<dbReference type="Pfam" id="PF02518">
    <property type="entry name" value="HATPase_c"/>
    <property type="match status" value="1"/>
</dbReference>
<evidence type="ECO:0000313" key="9">
    <source>
        <dbReference type="Proteomes" id="UP001528411"/>
    </source>
</evidence>
<evidence type="ECO:0000256" key="3">
    <source>
        <dbReference type="ARBA" id="ARBA00022679"/>
    </source>
</evidence>
<evidence type="ECO:0000256" key="4">
    <source>
        <dbReference type="ARBA" id="ARBA00022741"/>
    </source>
</evidence>
<dbReference type="SMART" id="SM00387">
    <property type="entry name" value="HATPase_c"/>
    <property type="match status" value="1"/>
</dbReference>
<dbReference type="InterPro" id="IPR036890">
    <property type="entry name" value="HATPase_C_sf"/>
</dbReference>
<evidence type="ECO:0000256" key="2">
    <source>
        <dbReference type="ARBA" id="ARBA00012438"/>
    </source>
</evidence>
<gene>
    <name evidence="8" type="ORF">PN838_11240</name>
</gene>
<dbReference type="PROSITE" id="PS50109">
    <property type="entry name" value="HIS_KIN"/>
    <property type="match status" value="1"/>
</dbReference>
<evidence type="ECO:0000256" key="5">
    <source>
        <dbReference type="ARBA" id="ARBA00022777"/>
    </source>
</evidence>
<keyword evidence="6 8" id="KW-0067">ATP-binding</keyword>
<dbReference type="SUPFAM" id="SSF55874">
    <property type="entry name" value="ATPase domain of HSP90 chaperone/DNA topoisomerase II/histidine kinase"/>
    <property type="match status" value="1"/>
</dbReference>
<dbReference type="PANTHER" id="PTHR44936">
    <property type="entry name" value="SENSOR PROTEIN CREC"/>
    <property type="match status" value="1"/>
</dbReference>
<dbReference type="EC" id="2.7.13.3" evidence="2"/>
<organism evidence="8 9">
    <name type="scientific">Psychrosphaera algicola</name>
    <dbReference type="NCBI Taxonomy" id="3023714"/>
    <lineage>
        <taxon>Bacteria</taxon>
        <taxon>Pseudomonadati</taxon>
        <taxon>Pseudomonadota</taxon>
        <taxon>Gammaproteobacteria</taxon>
        <taxon>Alteromonadales</taxon>
        <taxon>Pseudoalteromonadaceae</taxon>
        <taxon>Psychrosphaera</taxon>
    </lineage>
</organism>
<evidence type="ECO:0000256" key="1">
    <source>
        <dbReference type="ARBA" id="ARBA00000085"/>
    </source>
</evidence>
<keyword evidence="4" id="KW-0547">Nucleotide-binding</keyword>
<dbReference type="PANTHER" id="PTHR44936:SF10">
    <property type="entry name" value="SENSOR PROTEIN RSTB"/>
    <property type="match status" value="1"/>
</dbReference>
<dbReference type="InterPro" id="IPR004358">
    <property type="entry name" value="Sig_transdc_His_kin-like_C"/>
</dbReference>
<evidence type="ECO:0000259" key="7">
    <source>
        <dbReference type="PROSITE" id="PS50109"/>
    </source>
</evidence>
<evidence type="ECO:0000313" key="8">
    <source>
        <dbReference type="EMBL" id="MDC2889239.1"/>
    </source>
</evidence>
<proteinExistence type="predicted"/>